<evidence type="ECO:0000313" key="4">
    <source>
        <dbReference type="Proteomes" id="UP000598054"/>
    </source>
</evidence>
<evidence type="ECO:0000313" key="2">
    <source>
        <dbReference type="EMBL" id="QRV38790.1"/>
    </source>
</evidence>
<proteinExistence type="predicted"/>
<organism evidence="2 5">
    <name type="scientific">Streptomyces californicus</name>
    <dbReference type="NCBI Taxonomy" id="67351"/>
    <lineage>
        <taxon>Bacteria</taxon>
        <taxon>Bacillati</taxon>
        <taxon>Actinomycetota</taxon>
        <taxon>Actinomycetes</taxon>
        <taxon>Kitasatosporales</taxon>
        <taxon>Streptomycetaceae</taxon>
        <taxon>Streptomyces</taxon>
    </lineage>
</organism>
<protein>
    <submittedName>
        <fullName evidence="2">Uncharacterized protein</fullName>
    </submittedName>
</protein>
<sequence>MSSSERWQELFGPGGDEPAMRLASASSSLGAEGGGTGNLKHSKGPWTSASGTAGELRTRTETSRSVLKRGHEGVQAGTTGLSSVAALKSVLTSWEDRLQAVRDECGQLAGSLLTVAKEMGESEIAVKSSVKGVHVPDAVD</sequence>
<gene>
    <name evidence="3" type="ORF">I6J41_14105</name>
    <name evidence="2" type="ORF">I6J42_19435</name>
</gene>
<accession>A0ABD7D7Q6</accession>
<feature type="region of interest" description="Disordered" evidence="1">
    <location>
        <begin position="1"/>
        <end position="74"/>
    </location>
</feature>
<dbReference type="Proteomes" id="UP000623926">
    <property type="component" value="Chromosome"/>
</dbReference>
<dbReference type="Proteomes" id="UP000598054">
    <property type="component" value="Chromosome"/>
</dbReference>
<dbReference type="AlphaFoldDB" id="A0ABD7D7Q6"/>
<evidence type="ECO:0000313" key="5">
    <source>
        <dbReference type="Proteomes" id="UP000623926"/>
    </source>
</evidence>
<name>A0ABD7D7Q6_9ACTN</name>
<keyword evidence="4" id="KW-1185">Reference proteome</keyword>
<reference evidence="4 5" key="1">
    <citation type="submission" date="2021-02" db="EMBL/GenBank/DDBJ databases">
        <title>FDA dAtabase for Regulatory Grade micrObial Sequences (FDA-ARGOS): Supporting development and validation of Infectious Disease Dx tests.</title>
        <authorList>
            <person name="Sproer C."/>
            <person name="Gronow S."/>
            <person name="Severitt S."/>
            <person name="Schroder I."/>
            <person name="Tallon L."/>
            <person name="Sadzewicz L."/>
            <person name="Zhao X."/>
            <person name="Boylan J."/>
            <person name="Ott S."/>
            <person name="Bowen H."/>
            <person name="Vavikolanu K."/>
            <person name="Mehta A."/>
            <person name="Aluvathingal J."/>
            <person name="Nadendla S."/>
            <person name="Lowell S."/>
            <person name="Myers T."/>
            <person name="Yan Y."/>
            <person name="Sichtig H."/>
        </authorList>
    </citation>
    <scope>NUCLEOTIDE SEQUENCE [LARGE SCALE GENOMIC DNA]</scope>
    <source>
        <strain evidence="3 4">FDAARGOS_1211</strain>
        <strain evidence="2 5">FDAARGOS_1212</strain>
    </source>
</reference>
<evidence type="ECO:0000256" key="1">
    <source>
        <dbReference type="SAM" id="MobiDB-lite"/>
    </source>
</evidence>
<dbReference type="EMBL" id="CP070249">
    <property type="protein sequence ID" value="QRV45467.1"/>
    <property type="molecule type" value="Genomic_DNA"/>
</dbReference>
<dbReference type="EMBL" id="CP070245">
    <property type="protein sequence ID" value="QRV38790.1"/>
    <property type="molecule type" value="Genomic_DNA"/>
</dbReference>
<evidence type="ECO:0000313" key="3">
    <source>
        <dbReference type="EMBL" id="QRV45467.1"/>
    </source>
</evidence>